<dbReference type="Proteomes" id="UP000631421">
    <property type="component" value="Unassembled WGS sequence"/>
</dbReference>
<dbReference type="AlphaFoldDB" id="A0A926UUN7"/>
<dbReference type="InterPro" id="IPR035943">
    <property type="entry name" value="XisI-like_sf"/>
</dbReference>
<evidence type="ECO:0000313" key="2">
    <source>
        <dbReference type="Proteomes" id="UP000631421"/>
    </source>
</evidence>
<reference evidence="1" key="2">
    <citation type="submission" date="2020-08" db="EMBL/GenBank/DDBJ databases">
        <authorList>
            <person name="Chen M."/>
            <person name="Teng W."/>
            <person name="Zhao L."/>
            <person name="Hu C."/>
            <person name="Zhou Y."/>
            <person name="Han B."/>
            <person name="Song L."/>
            <person name="Shu W."/>
        </authorList>
    </citation>
    <scope>NUCLEOTIDE SEQUENCE</scope>
    <source>
        <strain evidence="1">FACHB-1277</strain>
    </source>
</reference>
<accession>A0A926UUN7</accession>
<organism evidence="1 2">
    <name type="scientific">Pseudanabaena cinerea FACHB-1277</name>
    <dbReference type="NCBI Taxonomy" id="2949581"/>
    <lineage>
        <taxon>Bacteria</taxon>
        <taxon>Bacillati</taxon>
        <taxon>Cyanobacteriota</taxon>
        <taxon>Cyanophyceae</taxon>
        <taxon>Pseudanabaenales</taxon>
        <taxon>Pseudanabaenaceae</taxon>
        <taxon>Pseudanabaena</taxon>
        <taxon>Pseudanabaena cinerea</taxon>
    </lineage>
</organism>
<evidence type="ECO:0000313" key="1">
    <source>
        <dbReference type="EMBL" id="MBD2151680.1"/>
    </source>
</evidence>
<reference evidence="1" key="1">
    <citation type="journal article" date="2015" name="ISME J.">
        <title>Draft Genome Sequence of Streptomyces incarnatus NRRL8089, which Produces the Nucleoside Antibiotic Sinefungin.</title>
        <authorList>
            <person name="Oshima K."/>
            <person name="Hattori M."/>
            <person name="Shimizu H."/>
            <person name="Fukuda K."/>
            <person name="Nemoto M."/>
            <person name="Inagaki K."/>
            <person name="Tamura T."/>
        </authorList>
    </citation>
    <scope>NUCLEOTIDE SEQUENCE</scope>
    <source>
        <strain evidence="1">FACHB-1277</strain>
    </source>
</reference>
<dbReference type="Pfam" id="PF08869">
    <property type="entry name" value="XisI"/>
    <property type="match status" value="1"/>
</dbReference>
<dbReference type="RefSeq" id="WP_190352098.1">
    <property type="nucleotide sequence ID" value="NZ_JACJPY010000062.1"/>
</dbReference>
<proteinExistence type="predicted"/>
<dbReference type="InterPro" id="IPR014968">
    <property type="entry name" value="XisI"/>
</dbReference>
<sequence length="111" mass="13307">MDKLNKYREIIKTIIKEYAQDDYRRNGVERELIFDTEHDHYQIVNVGWEKEHRVYGCVLHIDIKQGKIWLQYNGTEIEFAEELVKLGVPKQDIVIGFHSEFMRKFTEYAVG</sequence>
<gene>
    <name evidence="1" type="ORF">H6F44_16355</name>
</gene>
<dbReference type="EMBL" id="JACJPY010000062">
    <property type="protein sequence ID" value="MBD2151680.1"/>
    <property type="molecule type" value="Genomic_DNA"/>
</dbReference>
<dbReference type="Gene3D" id="3.30.310.110">
    <property type="entry name" value="XisI-like"/>
    <property type="match status" value="1"/>
</dbReference>
<comment type="caution">
    <text evidence="1">The sequence shown here is derived from an EMBL/GenBank/DDBJ whole genome shotgun (WGS) entry which is preliminary data.</text>
</comment>
<protein>
    <submittedName>
        <fullName evidence="1">XisI protein</fullName>
    </submittedName>
</protein>
<keyword evidence="2" id="KW-1185">Reference proteome</keyword>
<name>A0A926UUN7_9CYAN</name>
<dbReference type="CDD" id="cd16382">
    <property type="entry name" value="XisI-like"/>
    <property type="match status" value="1"/>
</dbReference>
<dbReference type="SUPFAM" id="SSF143847">
    <property type="entry name" value="XisI-like"/>
    <property type="match status" value="1"/>
</dbReference>